<feature type="domain" description="FAD-binding" evidence="6">
    <location>
        <begin position="126"/>
        <end position="381"/>
    </location>
</feature>
<name>A0AA40BZX2_9PEZI</name>
<evidence type="ECO:0000256" key="1">
    <source>
        <dbReference type="ARBA" id="ARBA00001974"/>
    </source>
</evidence>
<keyword evidence="2" id="KW-0285">Flavoprotein</keyword>
<dbReference type="PANTHER" id="PTHR47178">
    <property type="entry name" value="MONOOXYGENASE, FAD-BINDING"/>
    <property type="match status" value="1"/>
</dbReference>
<evidence type="ECO:0000256" key="5">
    <source>
        <dbReference type="ARBA" id="ARBA00023033"/>
    </source>
</evidence>
<dbReference type="PANTHER" id="PTHR47178:SF3">
    <property type="entry name" value="FAD-BINDING DOMAIN-CONTAINING PROTEIN"/>
    <property type="match status" value="1"/>
</dbReference>
<dbReference type="InterPro" id="IPR002938">
    <property type="entry name" value="FAD-bd"/>
</dbReference>
<comment type="caution">
    <text evidence="7">The sequence shown here is derived from an EMBL/GenBank/DDBJ whole genome shotgun (WGS) entry which is preliminary data.</text>
</comment>
<dbReference type="GO" id="GO:0071949">
    <property type="term" value="F:FAD binding"/>
    <property type="evidence" value="ECO:0007669"/>
    <property type="project" value="InterPro"/>
</dbReference>
<keyword evidence="3" id="KW-0274">FAD</keyword>
<proteinExistence type="predicted"/>
<comment type="cofactor">
    <cofactor evidence="1">
        <name>FAD</name>
        <dbReference type="ChEBI" id="CHEBI:57692"/>
    </cofactor>
</comment>
<evidence type="ECO:0000313" key="8">
    <source>
        <dbReference type="Proteomes" id="UP001175000"/>
    </source>
</evidence>
<dbReference type="EMBL" id="JAULSU010000004">
    <property type="protein sequence ID" value="KAK0619624.1"/>
    <property type="molecule type" value="Genomic_DNA"/>
</dbReference>
<dbReference type="PRINTS" id="PR00420">
    <property type="entry name" value="RNGMNOXGNASE"/>
</dbReference>
<keyword evidence="8" id="KW-1185">Reference proteome</keyword>
<dbReference type="InterPro" id="IPR036188">
    <property type="entry name" value="FAD/NAD-bd_sf"/>
</dbReference>
<dbReference type="Pfam" id="PF13450">
    <property type="entry name" value="NAD_binding_8"/>
    <property type="match status" value="1"/>
</dbReference>
<evidence type="ECO:0000256" key="4">
    <source>
        <dbReference type="ARBA" id="ARBA00023002"/>
    </source>
</evidence>
<gene>
    <name evidence="7" type="ORF">B0T14DRAFT_496322</name>
</gene>
<sequence>MTMSDAGATKNPRIAIIGAGLTGLLTAHGLKKAGFTVTLYDAETSLDARPRDWTIVLHWALPTFKKLLPAHIVDNLPRAICNPHLDFTPEVECLPAINGKTGGPLFTSPMPGSRRVARQRLRKVLAEGVDVQWGKRLVSMEAGAEKDGPVVLGFEDGCTVEAEYVLGTDGPGSKVRDLLFGGREEGKVRPSGYMFGTVIVKHGDAEKVKAVVKAHPVATVLMGTESVGGIGVMYVDDPEDKSTWTTFWVKIWKRGVFPDPPASQGKEALEYLKETTTNLVEPFQSQVDWTPVDGDAVCFIDEMKTWEPVSPLESRSGRVALAGDAAHPMLVYRGQGFQHAVLDADNYVDSLIKIRDGGEAKEAVFAAYNEEMVERGAKAVVQSLREAELSMDLESVNKMLMVRQGHGKST</sequence>
<dbReference type="Proteomes" id="UP001175000">
    <property type="component" value="Unassembled WGS sequence"/>
</dbReference>
<reference evidence="7" key="1">
    <citation type="submission" date="2023-06" db="EMBL/GenBank/DDBJ databases">
        <title>Genome-scale phylogeny and comparative genomics of the fungal order Sordariales.</title>
        <authorList>
            <consortium name="Lawrence Berkeley National Laboratory"/>
            <person name="Hensen N."/>
            <person name="Bonometti L."/>
            <person name="Westerberg I."/>
            <person name="Brannstrom I.O."/>
            <person name="Guillou S."/>
            <person name="Cros-Aarteil S."/>
            <person name="Calhoun S."/>
            <person name="Haridas S."/>
            <person name="Kuo A."/>
            <person name="Mondo S."/>
            <person name="Pangilinan J."/>
            <person name="Riley R."/>
            <person name="Labutti K."/>
            <person name="Andreopoulos B."/>
            <person name="Lipzen A."/>
            <person name="Chen C."/>
            <person name="Yanf M."/>
            <person name="Daum C."/>
            <person name="Ng V."/>
            <person name="Clum A."/>
            <person name="Steindorff A."/>
            <person name="Ohm R."/>
            <person name="Martin F."/>
            <person name="Silar P."/>
            <person name="Natvig D."/>
            <person name="Lalanne C."/>
            <person name="Gautier V."/>
            <person name="Ament-Velasquez S.L."/>
            <person name="Kruys A."/>
            <person name="Hutchinson M.I."/>
            <person name="Powell A.J."/>
            <person name="Barry K."/>
            <person name="Miller A.N."/>
            <person name="Grigoriev I.V."/>
            <person name="Debuchy R."/>
            <person name="Gladieux P."/>
            <person name="Thoren M.H."/>
            <person name="Johannesson H."/>
        </authorList>
    </citation>
    <scope>NUCLEOTIDE SEQUENCE</scope>
    <source>
        <strain evidence="7">CBS 606.72</strain>
    </source>
</reference>
<keyword evidence="5 7" id="KW-0503">Monooxygenase</keyword>
<organism evidence="7 8">
    <name type="scientific">Immersiella caudata</name>
    <dbReference type="NCBI Taxonomy" id="314043"/>
    <lineage>
        <taxon>Eukaryota</taxon>
        <taxon>Fungi</taxon>
        <taxon>Dikarya</taxon>
        <taxon>Ascomycota</taxon>
        <taxon>Pezizomycotina</taxon>
        <taxon>Sordariomycetes</taxon>
        <taxon>Sordariomycetidae</taxon>
        <taxon>Sordariales</taxon>
        <taxon>Lasiosphaeriaceae</taxon>
        <taxon>Immersiella</taxon>
    </lineage>
</organism>
<dbReference type="AlphaFoldDB" id="A0AA40BZX2"/>
<accession>A0AA40BZX2</accession>
<protein>
    <submittedName>
        <fullName evidence="7">Monooxygenase</fullName>
    </submittedName>
</protein>
<evidence type="ECO:0000313" key="7">
    <source>
        <dbReference type="EMBL" id="KAK0619624.1"/>
    </source>
</evidence>
<dbReference type="Gene3D" id="3.50.50.60">
    <property type="entry name" value="FAD/NAD(P)-binding domain"/>
    <property type="match status" value="1"/>
</dbReference>
<dbReference type="SUPFAM" id="SSF51905">
    <property type="entry name" value="FAD/NAD(P)-binding domain"/>
    <property type="match status" value="1"/>
</dbReference>
<dbReference type="Pfam" id="PF01494">
    <property type="entry name" value="FAD_binding_3"/>
    <property type="match status" value="1"/>
</dbReference>
<keyword evidence="4" id="KW-0560">Oxidoreductase</keyword>
<evidence type="ECO:0000256" key="3">
    <source>
        <dbReference type="ARBA" id="ARBA00022827"/>
    </source>
</evidence>
<dbReference type="GO" id="GO:0004497">
    <property type="term" value="F:monooxygenase activity"/>
    <property type="evidence" value="ECO:0007669"/>
    <property type="project" value="UniProtKB-KW"/>
</dbReference>
<evidence type="ECO:0000259" key="6">
    <source>
        <dbReference type="Pfam" id="PF01494"/>
    </source>
</evidence>
<evidence type="ECO:0000256" key="2">
    <source>
        <dbReference type="ARBA" id="ARBA00022630"/>
    </source>
</evidence>